<dbReference type="PIRSF" id="PIRSF005485">
    <property type="entry name" value="HrcA"/>
    <property type="match status" value="1"/>
</dbReference>
<dbReference type="RefSeq" id="WP_213167241.1">
    <property type="nucleotide sequence ID" value="NZ_CP058559.1"/>
</dbReference>
<dbReference type="SUPFAM" id="SSF55781">
    <property type="entry name" value="GAF domain-like"/>
    <property type="match status" value="1"/>
</dbReference>
<dbReference type="Gene3D" id="1.10.10.10">
    <property type="entry name" value="Winged helix-like DNA-binding domain superfamily/Winged helix DNA-binding domain"/>
    <property type="match status" value="1"/>
</dbReference>
<evidence type="ECO:0000313" key="7">
    <source>
        <dbReference type="EMBL" id="QNO13572.1"/>
    </source>
</evidence>
<evidence type="ECO:0000256" key="4">
    <source>
        <dbReference type="ARBA" id="ARBA00023163"/>
    </source>
</evidence>
<keyword evidence="3 5" id="KW-0346">Stress response</keyword>
<proteinExistence type="inferred from homology"/>
<dbReference type="InterPro" id="IPR036388">
    <property type="entry name" value="WH-like_DNA-bd_sf"/>
</dbReference>
<dbReference type="InterPro" id="IPR023120">
    <property type="entry name" value="WHTH_transcript_rep_HrcA_IDD"/>
</dbReference>
<dbReference type="GO" id="GO:0003677">
    <property type="term" value="F:DNA binding"/>
    <property type="evidence" value="ECO:0007669"/>
    <property type="project" value="InterPro"/>
</dbReference>
<sequence length="343" mass="38758">MRGNLNSRKQSILKAIILDYINTAEPIGSRTLVKRHNISLSPATIRNEMADLEELGFLLQPHASAGRIPSQMGYRFFVDGLLDKEAIAEKEIRQIKKFYTDKLDDLNQIIQETASILSTLTNYTSVIMSTPSPSMVLKHLDFVQLNEKEGLILFVTDSGVVQHKKINFNYSFKQEEIEIILNVLRSELLGKKLNKNHHQLLEEITKGFNLSPILSEFVSTVLNSLLRDENTKSKLVTGGTSNFLTQPEFNDLSMIKELLSVFEQENLLLSLLDPHDSVQDISVKIGDELVISEVRQCSLITASFNFHGQLAGKIGIIGPQRMDYGKVIRILDFFSKNFDMLTD</sequence>
<dbReference type="Gene3D" id="3.30.450.40">
    <property type="match status" value="1"/>
</dbReference>
<dbReference type="Pfam" id="PF01628">
    <property type="entry name" value="HrcA"/>
    <property type="match status" value="1"/>
</dbReference>
<dbReference type="Proteomes" id="UP000516160">
    <property type="component" value="Chromosome"/>
</dbReference>
<organism evidence="7 8">
    <name type="scientific">Alkalicella caledoniensis</name>
    <dbReference type="NCBI Taxonomy" id="2731377"/>
    <lineage>
        <taxon>Bacteria</taxon>
        <taxon>Bacillati</taxon>
        <taxon>Bacillota</taxon>
        <taxon>Clostridia</taxon>
        <taxon>Eubacteriales</taxon>
        <taxon>Proteinivoracaceae</taxon>
        <taxon>Alkalicella</taxon>
    </lineage>
</organism>
<reference evidence="7 8" key="1">
    <citation type="submission" date="2020-07" db="EMBL/GenBank/DDBJ databases">
        <title>Alkalicella. sp. LB2 genome.</title>
        <authorList>
            <person name="Postec A."/>
            <person name="Quemeneur M."/>
        </authorList>
    </citation>
    <scope>NUCLEOTIDE SEQUENCE [LARGE SCALE GENOMIC DNA]</scope>
    <source>
        <strain evidence="7 8">LB2</strain>
    </source>
</reference>
<evidence type="ECO:0000313" key="8">
    <source>
        <dbReference type="Proteomes" id="UP000516160"/>
    </source>
</evidence>
<feature type="domain" description="Heat-inducible transcription repressor HrcA C-terminal" evidence="6">
    <location>
        <begin position="108"/>
        <end position="328"/>
    </location>
</feature>
<evidence type="ECO:0000256" key="5">
    <source>
        <dbReference type="HAMAP-Rule" id="MF_00081"/>
    </source>
</evidence>
<keyword evidence="4 5" id="KW-0804">Transcription</keyword>
<keyword evidence="8" id="KW-1185">Reference proteome</keyword>
<dbReference type="GO" id="GO:0045892">
    <property type="term" value="P:negative regulation of DNA-templated transcription"/>
    <property type="evidence" value="ECO:0007669"/>
    <property type="project" value="UniProtKB-UniRule"/>
</dbReference>
<dbReference type="HAMAP" id="MF_00081">
    <property type="entry name" value="HrcA"/>
    <property type="match status" value="1"/>
</dbReference>
<dbReference type="AlphaFoldDB" id="A0A7G9W4G0"/>
<evidence type="ECO:0000256" key="3">
    <source>
        <dbReference type="ARBA" id="ARBA00023016"/>
    </source>
</evidence>
<dbReference type="PANTHER" id="PTHR34824">
    <property type="entry name" value="HEAT-INDUCIBLE TRANSCRIPTION REPRESSOR HRCA"/>
    <property type="match status" value="1"/>
</dbReference>
<dbReference type="InterPro" id="IPR029016">
    <property type="entry name" value="GAF-like_dom_sf"/>
</dbReference>
<dbReference type="InterPro" id="IPR002571">
    <property type="entry name" value="HrcA"/>
</dbReference>
<name>A0A7G9W4G0_ALKCA</name>
<dbReference type="InterPro" id="IPR021153">
    <property type="entry name" value="HrcA_C"/>
</dbReference>
<dbReference type="KEGG" id="acae:HYG86_01710"/>
<comment type="similarity">
    <text evidence="5">Belongs to the HrcA family.</text>
</comment>
<accession>A0A7G9W4G0</accession>
<dbReference type="SUPFAM" id="SSF46785">
    <property type="entry name" value="Winged helix' DNA-binding domain"/>
    <property type="match status" value="1"/>
</dbReference>
<keyword evidence="2 5" id="KW-0805">Transcription regulation</keyword>
<protein>
    <recommendedName>
        <fullName evidence="5">Heat-inducible transcription repressor HrcA</fullName>
    </recommendedName>
</protein>
<dbReference type="Gene3D" id="3.30.390.60">
    <property type="entry name" value="Heat-inducible transcription repressor hrca homolog, domain 3"/>
    <property type="match status" value="1"/>
</dbReference>
<dbReference type="EMBL" id="CP058559">
    <property type="protein sequence ID" value="QNO13572.1"/>
    <property type="molecule type" value="Genomic_DNA"/>
</dbReference>
<evidence type="ECO:0000256" key="2">
    <source>
        <dbReference type="ARBA" id="ARBA00023015"/>
    </source>
</evidence>
<dbReference type="NCBIfam" id="TIGR00331">
    <property type="entry name" value="hrcA"/>
    <property type="match status" value="1"/>
</dbReference>
<dbReference type="PANTHER" id="PTHR34824:SF1">
    <property type="entry name" value="HEAT-INDUCIBLE TRANSCRIPTION REPRESSOR HRCA"/>
    <property type="match status" value="1"/>
</dbReference>
<gene>
    <name evidence="5 7" type="primary">hrcA</name>
    <name evidence="7" type="ORF">HYG86_01710</name>
</gene>
<evidence type="ECO:0000256" key="1">
    <source>
        <dbReference type="ARBA" id="ARBA00022491"/>
    </source>
</evidence>
<dbReference type="InterPro" id="IPR036390">
    <property type="entry name" value="WH_DNA-bd_sf"/>
</dbReference>
<keyword evidence="1 5" id="KW-0678">Repressor</keyword>
<evidence type="ECO:0000259" key="6">
    <source>
        <dbReference type="Pfam" id="PF01628"/>
    </source>
</evidence>
<comment type="function">
    <text evidence="5">Negative regulator of class I heat shock genes (grpE-dnaK-dnaJ and groELS operons). Prevents heat-shock induction of these operons.</text>
</comment>